<evidence type="ECO:0000256" key="4">
    <source>
        <dbReference type="ARBA" id="ARBA00022741"/>
    </source>
</evidence>
<comment type="catalytic activity">
    <reaction evidence="8">
        <text>L-tyrosyl-[protein] + ATP = O-phospho-L-tyrosyl-[protein] + ADP + H(+)</text>
        <dbReference type="Rhea" id="RHEA:10596"/>
        <dbReference type="Rhea" id="RHEA-COMP:10136"/>
        <dbReference type="Rhea" id="RHEA-COMP:20101"/>
        <dbReference type="ChEBI" id="CHEBI:15378"/>
        <dbReference type="ChEBI" id="CHEBI:30616"/>
        <dbReference type="ChEBI" id="CHEBI:46858"/>
        <dbReference type="ChEBI" id="CHEBI:61978"/>
        <dbReference type="ChEBI" id="CHEBI:456216"/>
        <dbReference type="EC" id="2.7.10.2"/>
    </reaction>
</comment>
<evidence type="ECO:0000313" key="11">
    <source>
        <dbReference type="EMBL" id="SDT86238.1"/>
    </source>
</evidence>
<comment type="similarity">
    <text evidence="1">Belongs to the CpsD/CapB family.</text>
</comment>
<proteinExistence type="inferred from homology"/>
<evidence type="ECO:0000256" key="3">
    <source>
        <dbReference type="ARBA" id="ARBA00022679"/>
    </source>
</evidence>
<keyword evidence="12" id="KW-1185">Reference proteome</keyword>
<gene>
    <name evidence="11" type="ORF">SAMN04487931_102176</name>
</gene>
<dbReference type="RefSeq" id="WP_092230401.1">
    <property type="nucleotide sequence ID" value="NZ_FNLL01000002.1"/>
</dbReference>
<protein>
    <recommendedName>
        <fullName evidence="2">non-specific protein-tyrosine kinase</fullName>
        <ecNumber evidence="2">2.7.10.2</ecNumber>
    </recommendedName>
</protein>
<dbReference type="InterPro" id="IPR005702">
    <property type="entry name" value="Wzc-like_C"/>
</dbReference>
<keyword evidence="4" id="KW-0547">Nucleotide-binding</keyword>
<keyword evidence="3" id="KW-0808">Transferase</keyword>
<dbReference type="InterPro" id="IPR050445">
    <property type="entry name" value="Bact_polysacc_biosynth/exp"/>
</dbReference>
<dbReference type="Gene3D" id="3.40.50.300">
    <property type="entry name" value="P-loop containing nucleotide triphosphate hydrolases"/>
    <property type="match status" value="1"/>
</dbReference>
<dbReference type="InterPro" id="IPR027417">
    <property type="entry name" value="P-loop_NTPase"/>
</dbReference>
<evidence type="ECO:0000256" key="6">
    <source>
        <dbReference type="ARBA" id="ARBA00022840"/>
    </source>
</evidence>
<dbReference type="CDD" id="cd05387">
    <property type="entry name" value="BY-kinase"/>
    <property type="match status" value="1"/>
</dbReference>
<feature type="domain" description="AAA" evidence="10">
    <location>
        <begin position="158"/>
        <end position="276"/>
    </location>
</feature>
<dbReference type="GO" id="GO:0004713">
    <property type="term" value="F:protein tyrosine kinase activity"/>
    <property type="evidence" value="ECO:0007669"/>
    <property type="project" value="TreeGrafter"/>
</dbReference>
<sequence length="331" mass="37389">MNVTNRQSELTKNFPEEKDNSPSDSFENRFKAIASSKKENIGNKQNRQSTYSNRYIQAAHIKKQNSNSDDNFLIDTHQSIDPVSKKSYQSKDSANNLKEPIFDYNSMNQGDKKSSSAWRFLNLKNKKQTGDLYKKILFFNKKNGFKAFNFISSRSKEGVSTVVANLVNYVASQTTTKKILVIDANLQSPKLHTIFNISNKAPDLVDVFNNRLGIRKAAIPITSNIFVLSCSKGKVKDFGNLEQENFVKLIDYCKQLYDYIFIDCPPVLSSSDALSVAPAADLTFLIIQSAQVQRPVLEKAKSLLQNDECQIGGVVLNRLQQVIPGWVYKFI</sequence>
<evidence type="ECO:0000313" key="12">
    <source>
        <dbReference type="Proteomes" id="UP000199608"/>
    </source>
</evidence>
<keyword evidence="7" id="KW-0829">Tyrosine-protein kinase</keyword>
<evidence type="ECO:0000256" key="5">
    <source>
        <dbReference type="ARBA" id="ARBA00022777"/>
    </source>
</evidence>
<evidence type="ECO:0000256" key="1">
    <source>
        <dbReference type="ARBA" id="ARBA00007316"/>
    </source>
</evidence>
<dbReference type="SUPFAM" id="SSF52540">
    <property type="entry name" value="P-loop containing nucleoside triphosphate hydrolases"/>
    <property type="match status" value="1"/>
</dbReference>
<dbReference type="Proteomes" id="UP000199608">
    <property type="component" value="Unassembled WGS sequence"/>
</dbReference>
<feature type="region of interest" description="Disordered" evidence="9">
    <location>
        <begin position="1"/>
        <end position="29"/>
    </location>
</feature>
<dbReference type="PANTHER" id="PTHR32309">
    <property type="entry name" value="TYROSINE-PROTEIN KINASE"/>
    <property type="match status" value="1"/>
</dbReference>
<feature type="compositionally biased region" description="Polar residues" evidence="9">
    <location>
        <begin position="1"/>
        <end position="11"/>
    </location>
</feature>
<evidence type="ECO:0000256" key="7">
    <source>
        <dbReference type="ARBA" id="ARBA00023137"/>
    </source>
</evidence>
<evidence type="ECO:0000259" key="10">
    <source>
        <dbReference type="Pfam" id="PF13614"/>
    </source>
</evidence>
<evidence type="ECO:0000256" key="9">
    <source>
        <dbReference type="SAM" id="MobiDB-lite"/>
    </source>
</evidence>
<evidence type="ECO:0000256" key="8">
    <source>
        <dbReference type="ARBA" id="ARBA00051245"/>
    </source>
</evidence>
<reference evidence="12" key="1">
    <citation type="submission" date="2016-10" db="EMBL/GenBank/DDBJ databases">
        <authorList>
            <person name="Varghese N."/>
            <person name="Submissions S."/>
        </authorList>
    </citation>
    <scope>NUCLEOTIDE SEQUENCE [LARGE SCALE GENOMIC DNA]</scope>
    <source>
        <strain evidence="12">DSM 3384</strain>
    </source>
</reference>
<keyword evidence="5" id="KW-0418">Kinase</keyword>
<dbReference type="InterPro" id="IPR025669">
    <property type="entry name" value="AAA_dom"/>
</dbReference>
<organism evidence="11 12">
    <name type="scientific">Desulfobacula phenolica</name>
    <dbReference type="NCBI Taxonomy" id="90732"/>
    <lineage>
        <taxon>Bacteria</taxon>
        <taxon>Pseudomonadati</taxon>
        <taxon>Thermodesulfobacteriota</taxon>
        <taxon>Desulfobacteria</taxon>
        <taxon>Desulfobacterales</taxon>
        <taxon>Desulfobacteraceae</taxon>
        <taxon>Desulfobacula</taxon>
    </lineage>
</organism>
<accession>A0A1H2DUY5</accession>
<dbReference type="GO" id="GO:0005886">
    <property type="term" value="C:plasma membrane"/>
    <property type="evidence" value="ECO:0007669"/>
    <property type="project" value="TreeGrafter"/>
</dbReference>
<dbReference type="Pfam" id="PF13614">
    <property type="entry name" value="AAA_31"/>
    <property type="match status" value="1"/>
</dbReference>
<dbReference type="AlphaFoldDB" id="A0A1H2DUY5"/>
<feature type="compositionally biased region" description="Basic and acidic residues" evidence="9">
    <location>
        <begin position="14"/>
        <end position="29"/>
    </location>
</feature>
<dbReference type="EMBL" id="FNLL01000002">
    <property type="protein sequence ID" value="SDT86238.1"/>
    <property type="molecule type" value="Genomic_DNA"/>
</dbReference>
<dbReference type="EC" id="2.7.10.2" evidence="2"/>
<name>A0A1H2DUY5_9BACT</name>
<keyword evidence="6" id="KW-0067">ATP-binding</keyword>
<evidence type="ECO:0000256" key="2">
    <source>
        <dbReference type="ARBA" id="ARBA00011903"/>
    </source>
</evidence>
<dbReference type="PANTHER" id="PTHR32309:SF13">
    <property type="entry name" value="FERRIC ENTEROBACTIN TRANSPORT PROTEIN FEPE"/>
    <property type="match status" value="1"/>
</dbReference>